<feature type="domain" description="HTH cro/C1-type" evidence="2">
    <location>
        <begin position="9"/>
        <end position="64"/>
    </location>
</feature>
<organism evidence="3 4">
    <name type="scientific">Cellulomonas iranensis</name>
    <dbReference type="NCBI Taxonomy" id="76862"/>
    <lineage>
        <taxon>Bacteria</taxon>
        <taxon>Bacillati</taxon>
        <taxon>Actinomycetota</taxon>
        <taxon>Actinomycetes</taxon>
        <taxon>Micrococcales</taxon>
        <taxon>Cellulomonadaceae</taxon>
        <taxon>Cellulomonas</taxon>
    </lineage>
</organism>
<reference evidence="3 4" key="1">
    <citation type="submission" date="2023-07" db="EMBL/GenBank/DDBJ databases">
        <title>Sequencing the genomes of 1000 actinobacteria strains.</title>
        <authorList>
            <person name="Klenk H.-P."/>
        </authorList>
    </citation>
    <scope>NUCLEOTIDE SEQUENCE [LARGE SCALE GENOMIC DNA]</scope>
    <source>
        <strain evidence="3 4">DSM 14785</strain>
    </source>
</reference>
<keyword evidence="4" id="KW-1185">Reference proteome</keyword>
<gene>
    <name evidence="3" type="ORF">JO380_000016</name>
</gene>
<sequence>MRVKDPALLRERRVRRRLTQRELAFLVRRSQATVWQLENGQLRTVTPQLARAISDRLDTPCTDLFEPRPDDRTGDPVRPDTPAGGPA</sequence>
<dbReference type="RefSeq" id="WP_070318910.1">
    <property type="nucleotide sequence ID" value="NZ_JAUSVM010000001.1"/>
</dbReference>
<feature type="region of interest" description="Disordered" evidence="1">
    <location>
        <begin position="60"/>
        <end position="87"/>
    </location>
</feature>
<comment type="caution">
    <text evidence="3">The sequence shown here is derived from an EMBL/GenBank/DDBJ whole genome shotgun (WGS) entry which is preliminary data.</text>
</comment>
<protein>
    <submittedName>
        <fullName evidence="3">Transcriptional regulator with XRE-family HTH domain</fullName>
    </submittedName>
</protein>
<dbReference type="InterPro" id="IPR001387">
    <property type="entry name" value="Cro/C1-type_HTH"/>
</dbReference>
<proteinExistence type="predicted"/>
<dbReference type="CDD" id="cd00093">
    <property type="entry name" value="HTH_XRE"/>
    <property type="match status" value="1"/>
</dbReference>
<dbReference type="Pfam" id="PF13560">
    <property type="entry name" value="HTH_31"/>
    <property type="match status" value="1"/>
</dbReference>
<evidence type="ECO:0000256" key="1">
    <source>
        <dbReference type="SAM" id="MobiDB-lite"/>
    </source>
</evidence>
<dbReference type="Proteomes" id="UP001240250">
    <property type="component" value="Unassembled WGS sequence"/>
</dbReference>
<dbReference type="SMART" id="SM00530">
    <property type="entry name" value="HTH_XRE"/>
    <property type="match status" value="1"/>
</dbReference>
<name>A0ABU0GE58_9CELL</name>
<evidence type="ECO:0000313" key="4">
    <source>
        <dbReference type="Proteomes" id="UP001240250"/>
    </source>
</evidence>
<evidence type="ECO:0000259" key="2">
    <source>
        <dbReference type="PROSITE" id="PS50943"/>
    </source>
</evidence>
<dbReference type="SUPFAM" id="SSF47413">
    <property type="entry name" value="lambda repressor-like DNA-binding domains"/>
    <property type="match status" value="1"/>
</dbReference>
<dbReference type="PROSITE" id="PS50943">
    <property type="entry name" value="HTH_CROC1"/>
    <property type="match status" value="1"/>
</dbReference>
<dbReference type="InterPro" id="IPR010982">
    <property type="entry name" value="Lambda_DNA-bd_dom_sf"/>
</dbReference>
<feature type="compositionally biased region" description="Basic and acidic residues" evidence="1">
    <location>
        <begin position="65"/>
        <end position="78"/>
    </location>
</feature>
<dbReference type="EMBL" id="JAUSVM010000001">
    <property type="protein sequence ID" value="MDQ0423635.1"/>
    <property type="molecule type" value="Genomic_DNA"/>
</dbReference>
<dbReference type="Gene3D" id="1.10.260.40">
    <property type="entry name" value="lambda repressor-like DNA-binding domains"/>
    <property type="match status" value="1"/>
</dbReference>
<accession>A0ABU0GE58</accession>
<evidence type="ECO:0000313" key="3">
    <source>
        <dbReference type="EMBL" id="MDQ0423635.1"/>
    </source>
</evidence>